<dbReference type="InterPro" id="IPR036955">
    <property type="entry name" value="AP2/ERF_dom_sf"/>
</dbReference>
<feature type="region of interest" description="Disordered" evidence="1">
    <location>
        <begin position="69"/>
        <end position="118"/>
    </location>
</feature>
<dbReference type="Proteomes" id="UP001295684">
    <property type="component" value="Unassembled WGS sequence"/>
</dbReference>
<evidence type="ECO:0000313" key="2">
    <source>
        <dbReference type="EMBL" id="CAI2373797.1"/>
    </source>
</evidence>
<feature type="compositionally biased region" description="Polar residues" evidence="1">
    <location>
        <begin position="86"/>
        <end position="98"/>
    </location>
</feature>
<keyword evidence="3" id="KW-1185">Reference proteome</keyword>
<gene>
    <name evidence="2" type="ORF">ECRASSUSDP1_LOCUS15146</name>
</gene>
<protein>
    <recommendedName>
        <fullName evidence="4">AP2/ERF domain-containing protein</fullName>
    </recommendedName>
</protein>
<dbReference type="GO" id="GO:0003700">
    <property type="term" value="F:DNA-binding transcription factor activity"/>
    <property type="evidence" value="ECO:0007669"/>
    <property type="project" value="InterPro"/>
</dbReference>
<dbReference type="InterPro" id="IPR016177">
    <property type="entry name" value="DNA-bd_dom_sf"/>
</dbReference>
<organism evidence="2 3">
    <name type="scientific">Euplotes crassus</name>
    <dbReference type="NCBI Taxonomy" id="5936"/>
    <lineage>
        <taxon>Eukaryota</taxon>
        <taxon>Sar</taxon>
        <taxon>Alveolata</taxon>
        <taxon>Ciliophora</taxon>
        <taxon>Intramacronucleata</taxon>
        <taxon>Spirotrichea</taxon>
        <taxon>Hypotrichia</taxon>
        <taxon>Euplotida</taxon>
        <taxon>Euplotidae</taxon>
        <taxon>Moneuplotes</taxon>
    </lineage>
</organism>
<dbReference type="PROSITE" id="PS51257">
    <property type="entry name" value="PROKAR_LIPOPROTEIN"/>
    <property type="match status" value="1"/>
</dbReference>
<dbReference type="GO" id="GO:0003677">
    <property type="term" value="F:DNA binding"/>
    <property type="evidence" value="ECO:0007669"/>
    <property type="project" value="InterPro"/>
</dbReference>
<dbReference type="EMBL" id="CAMPGE010015160">
    <property type="protein sequence ID" value="CAI2373797.1"/>
    <property type="molecule type" value="Genomic_DNA"/>
</dbReference>
<accession>A0AAD1XJE2</accession>
<reference evidence="2" key="1">
    <citation type="submission" date="2023-07" db="EMBL/GenBank/DDBJ databases">
        <authorList>
            <consortium name="AG Swart"/>
            <person name="Singh M."/>
            <person name="Singh A."/>
            <person name="Seah K."/>
            <person name="Emmerich C."/>
        </authorList>
    </citation>
    <scope>NUCLEOTIDE SEQUENCE</scope>
    <source>
        <strain evidence="2">DP1</strain>
    </source>
</reference>
<feature type="compositionally biased region" description="Basic residues" evidence="1">
    <location>
        <begin position="106"/>
        <end position="117"/>
    </location>
</feature>
<evidence type="ECO:0000256" key="1">
    <source>
        <dbReference type="SAM" id="MobiDB-lite"/>
    </source>
</evidence>
<dbReference type="SUPFAM" id="SSF54171">
    <property type="entry name" value="DNA-binding domain"/>
    <property type="match status" value="1"/>
</dbReference>
<evidence type="ECO:0008006" key="4">
    <source>
        <dbReference type="Google" id="ProtNLM"/>
    </source>
</evidence>
<evidence type="ECO:0000313" key="3">
    <source>
        <dbReference type="Proteomes" id="UP001295684"/>
    </source>
</evidence>
<sequence length="255" mass="29241">MEKVLRKLDQTKLDSAEDVIPQFNIVQSCLADIFKSSINPCDLLMTLHNQLKGTRQFWAPELIHKETEVINEIPSGNTQKEESKSNEQSYESEMQLRSQSRDGRTKAGKPIKERKRRNAEVNCTKQLLHILKLIDNNVFTGLKARSKSPDCRTKSHNQDRGSKYIGVSKNGNNWQVLITMNKHKTYLGTFTKIQAALVYDFHSIAFNGAKAKVNFTYTADCVRDMINSYFSNGNKFNPQQFEDRVQDQVDDEDSN</sequence>
<proteinExistence type="predicted"/>
<name>A0AAD1XJE2_EUPCR</name>
<dbReference type="Gene3D" id="3.30.730.10">
    <property type="entry name" value="AP2/ERF domain"/>
    <property type="match status" value="1"/>
</dbReference>
<comment type="caution">
    <text evidence="2">The sequence shown here is derived from an EMBL/GenBank/DDBJ whole genome shotgun (WGS) entry which is preliminary data.</text>
</comment>
<dbReference type="AlphaFoldDB" id="A0AAD1XJE2"/>